<dbReference type="STRING" id="46177.SAMN05660976_02626"/>
<keyword evidence="3" id="KW-1185">Reference proteome</keyword>
<sequence length="54" mass="5855">MVMPQQEVRPEIGIEGTTQGGRRQDRTADHLAETDAAVGVFASPRAHPVDRGRS</sequence>
<dbReference type="AlphaFoldDB" id="A0A1H7QQN7"/>
<evidence type="ECO:0000313" key="2">
    <source>
        <dbReference type="EMBL" id="SEL49607.1"/>
    </source>
</evidence>
<evidence type="ECO:0000313" key="3">
    <source>
        <dbReference type="Proteomes" id="UP000198953"/>
    </source>
</evidence>
<organism evidence="2 3">
    <name type="scientific">Nonomuraea pusilla</name>
    <dbReference type="NCBI Taxonomy" id="46177"/>
    <lineage>
        <taxon>Bacteria</taxon>
        <taxon>Bacillati</taxon>
        <taxon>Actinomycetota</taxon>
        <taxon>Actinomycetes</taxon>
        <taxon>Streptosporangiales</taxon>
        <taxon>Streptosporangiaceae</taxon>
        <taxon>Nonomuraea</taxon>
    </lineage>
</organism>
<gene>
    <name evidence="2" type="ORF">SAMN05660976_02626</name>
</gene>
<name>A0A1H7QQN7_9ACTN</name>
<reference evidence="2 3" key="1">
    <citation type="submission" date="2016-10" db="EMBL/GenBank/DDBJ databases">
        <authorList>
            <person name="de Groot N.N."/>
        </authorList>
    </citation>
    <scope>NUCLEOTIDE SEQUENCE [LARGE SCALE GENOMIC DNA]</scope>
    <source>
        <strain evidence="2 3">DSM 43357</strain>
    </source>
</reference>
<protein>
    <submittedName>
        <fullName evidence="2">Uncharacterized protein</fullName>
    </submittedName>
</protein>
<proteinExistence type="predicted"/>
<feature type="region of interest" description="Disordered" evidence="1">
    <location>
        <begin position="1"/>
        <end position="27"/>
    </location>
</feature>
<dbReference type="EMBL" id="FOBF01000005">
    <property type="protein sequence ID" value="SEL49607.1"/>
    <property type="molecule type" value="Genomic_DNA"/>
</dbReference>
<dbReference type="Proteomes" id="UP000198953">
    <property type="component" value="Unassembled WGS sequence"/>
</dbReference>
<accession>A0A1H7QQN7</accession>
<evidence type="ECO:0000256" key="1">
    <source>
        <dbReference type="SAM" id="MobiDB-lite"/>
    </source>
</evidence>